<dbReference type="OrthoDB" id="265568at2157"/>
<dbReference type="EMBL" id="REGA01000008">
    <property type="protein sequence ID" value="RQG94585.1"/>
    <property type="molecule type" value="Genomic_DNA"/>
</dbReference>
<dbReference type="PROSITE" id="PS51318">
    <property type="entry name" value="TAT"/>
    <property type="match status" value="1"/>
</dbReference>
<accession>A0A3N6PCN2</accession>
<dbReference type="InterPro" id="IPR008972">
    <property type="entry name" value="Cupredoxin"/>
</dbReference>
<dbReference type="Gene3D" id="2.60.40.420">
    <property type="entry name" value="Cupredoxins - blue copper proteins"/>
    <property type="match status" value="1"/>
</dbReference>
<evidence type="ECO:0000313" key="3">
    <source>
        <dbReference type="Proteomes" id="UP000282323"/>
    </source>
</evidence>
<evidence type="ECO:0000313" key="2">
    <source>
        <dbReference type="EMBL" id="RQG94585.1"/>
    </source>
</evidence>
<comment type="caution">
    <text evidence="2">The sequence shown here is derived from an EMBL/GenBank/DDBJ whole genome shotgun (WGS) entry which is preliminary data.</text>
</comment>
<sequence>MASSRPTRRTVLAGIAATSAAAVAGCLDRSAERSEDEDDEAIVEAAEATASEGKTDPDAWADVEKIRLDAHVGGWVGAEPDFVDRIENPTLVLLEGREYEIVWENRDGAKHNFALHDDDGEVVDEYATGVVEDVGATERLEFEARPEMTTYICEHQPVIQHGDVVVLEDDESRTDG</sequence>
<dbReference type="InterPro" id="IPR006311">
    <property type="entry name" value="TAT_signal"/>
</dbReference>
<feature type="region of interest" description="Disordered" evidence="1">
    <location>
        <begin position="28"/>
        <end position="56"/>
    </location>
</feature>
<keyword evidence="3" id="KW-1185">Reference proteome</keyword>
<gene>
    <name evidence="2" type="ORF">EA473_10885</name>
</gene>
<protein>
    <recommendedName>
        <fullName evidence="4">Blue (type 1) copper domain-containing protein</fullName>
    </recommendedName>
</protein>
<name>A0A3N6PCN2_NATCH</name>
<evidence type="ECO:0008006" key="4">
    <source>
        <dbReference type="Google" id="ProtNLM"/>
    </source>
</evidence>
<proteinExistence type="predicted"/>
<dbReference type="AlphaFoldDB" id="A0A3N6PCN2"/>
<dbReference type="RefSeq" id="WP_124195652.1">
    <property type="nucleotide sequence ID" value="NZ_REGA01000008.1"/>
</dbReference>
<organism evidence="2 3">
    <name type="scientific">Natrarchaeobius chitinivorans</name>
    <dbReference type="NCBI Taxonomy" id="1679083"/>
    <lineage>
        <taxon>Archaea</taxon>
        <taxon>Methanobacteriati</taxon>
        <taxon>Methanobacteriota</taxon>
        <taxon>Stenosarchaea group</taxon>
        <taxon>Halobacteria</taxon>
        <taxon>Halobacteriales</taxon>
        <taxon>Natrialbaceae</taxon>
        <taxon>Natrarchaeobius</taxon>
    </lineage>
</organism>
<evidence type="ECO:0000256" key="1">
    <source>
        <dbReference type="SAM" id="MobiDB-lite"/>
    </source>
</evidence>
<dbReference type="Proteomes" id="UP000282323">
    <property type="component" value="Unassembled WGS sequence"/>
</dbReference>
<feature type="compositionally biased region" description="Low complexity" evidence="1">
    <location>
        <begin position="43"/>
        <end position="52"/>
    </location>
</feature>
<reference evidence="2 3" key="1">
    <citation type="submission" date="2018-10" db="EMBL/GenBank/DDBJ databases">
        <title>Natrarchaeobius chitinivorans gen. nov., sp. nov., and Natrarchaeobius haloalkaliphilus sp. nov., alkaliphilic, chitin-utilizing haloarchaea from hypersaline alkaline lakes.</title>
        <authorList>
            <person name="Sorokin D.Y."/>
            <person name="Elcheninov A.G."/>
            <person name="Kostrikina N.A."/>
            <person name="Bale N.J."/>
            <person name="Sinninghe Damste J.S."/>
            <person name="Khijniak T.V."/>
            <person name="Kublanov I.V."/>
            <person name="Toshchakov S.V."/>
        </authorList>
    </citation>
    <scope>NUCLEOTIDE SEQUENCE [LARGE SCALE GENOMIC DNA]</scope>
    <source>
        <strain evidence="2 3">AArcht4T</strain>
    </source>
</reference>
<dbReference type="PROSITE" id="PS51257">
    <property type="entry name" value="PROKAR_LIPOPROTEIN"/>
    <property type="match status" value="1"/>
</dbReference>